<reference evidence="6 7" key="1">
    <citation type="submission" date="2021-02" db="EMBL/GenBank/DDBJ databases">
        <title>Paracoccus methylovroum sp.nov., a new methanol and methylamine utilizing methylotrophic denitrifer.</title>
        <authorList>
            <person name="Timsy T."/>
            <person name="Behrendt U."/>
            <person name="Ulrich A."/>
            <person name="Spanner T."/>
            <person name="Foesel B.U."/>
            <person name="Horn M.A."/>
            <person name="Kolb S."/>
        </authorList>
    </citation>
    <scope>NUCLEOTIDE SEQUENCE [LARGE SCALE GENOMIC DNA]</scope>
    <source>
        <strain evidence="6 7">H4-D09</strain>
    </source>
</reference>
<evidence type="ECO:0000256" key="4">
    <source>
        <dbReference type="PROSITE-ProRule" id="PRU00335"/>
    </source>
</evidence>
<evidence type="ECO:0000256" key="2">
    <source>
        <dbReference type="ARBA" id="ARBA00023125"/>
    </source>
</evidence>
<dbReference type="RefSeq" id="WP_205294634.1">
    <property type="nucleotide sequence ID" value="NZ_CP070368.1"/>
</dbReference>
<dbReference type="PROSITE" id="PS50977">
    <property type="entry name" value="HTH_TETR_2"/>
    <property type="match status" value="1"/>
</dbReference>
<evidence type="ECO:0000313" key="7">
    <source>
        <dbReference type="Proteomes" id="UP000663629"/>
    </source>
</evidence>
<proteinExistence type="predicted"/>
<keyword evidence="3" id="KW-0804">Transcription</keyword>
<evidence type="ECO:0000313" key="6">
    <source>
        <dbReference type="EMBL" id="QRZ13650.1"/>
    </source>
</evidence>
<dbReference type="SUPFAM" id="SSF48498">
    <property type="entry name" value="Tetracyclin repressor-like, C-terminal domain"/>
    <property type="match status" value="1"/>
</dbReference>
<organism evidence="6 7">
    <name type="scientific">Paracoccus methylovorus</name>
    <dbReference type="NCBI Taxonomy" id="2812658"/>
    <lineage>
        <taxon>Bacteria</taxon>
        <taxon>Pseudomonadati</taxon>
        <taxon>Pseudomonadota</taxon>
        <taxon>Alphaproteobacteria</taxon>
        <taxon>Rhodobacterales</taxon>
        <taxon>Paracoccaceae</taxon>
        <taxon>Paracoccus</taxon>
    </lineage>
</organism>
<evidence type="ECO:0000256" key="1">
    <source>
        <dbReference type="ARBA" id="ARBA00023015"/>
    </source>
</evidence>
<evidence type="ECO:0000256" key="3">
    <source>
        <dbReference type="ARBA" id="ARBA00023163"/>
    </source>
</evidence>
<protein>
    <submittedName>
        <fullName evidence="6">TetR/AcrR family transcriptional regulator</fullName>
    </submittedName>
</protein>
<sequence length="196" mass="21467">MARPRQYDPNELHARCVEVARQLLEQGGPEALTARALASGVGVTPGTIYNLFRNMSAVLHEVNRHTFTELAQAIDAVSVANPQERLHALAEVYLGFMLARKVVWRGLFEGPRVTESFPDWYLALIDGLIDRIAAPLAMLEPQSSPRLLAEQLFLSVHGIVALAASDRLDLVTRQDPHALAQADVDRMVAAIRAGAV</sequence>
<gene>
    <name evidence="6" type="ORF">JWJ88_03005</name>
</gene>
<feature type="DNA-binding region" description="H-T-H motif" evidence="4">
    <location>
        <begin position="33"/>
        <end position="52"/>
    </location>
</feature>
<dbReference type="SUPFAM" id="SSF46689">
    <property type="entry name" value="Homeodomain-like"/>
    <property type="match status" value="1"/>
</dbReference>
<accession>A0ABX7JHI8</accession>
<dbReference type="InterPro" id="IPR001647">
    <property type="entry name" value="HTH_TetR"/>
</dbReference>
<name>A0ABX7JHI8_9RHOB</name>
<evidence type="ECO:0000259" key="5">
    <source>
        <dbReference type="PROSITE" id="PS50977"/>
    </source>
</evidence>
<dbReference type="PANTHER" id="PTHR30055:SF234">
    <property type="entry name" value="HTH-TYPE TRANSCRIPTIONAL REGULATOR BETI"/>
    <property type="match status" value="1"/>
</dbReference>
<dbReference type="InterPro" id="IPR025996">
    <property type="entry name" value="MT1864/Rv1816-like_C"/>
</dbReference>
<dbReference type="InterPro" id="IPR036271">
    <property type="entry name" value="Tet_transcr_reg_TetR-rel_C_sf"/>
</dbReference>
<feature type="domain" description="HTH tetR-type" evidence="5">
    <location>
        <begin position="10"/>
        <end position="70"/>
    </location>
</feature>
<dbReference type="Pfam" id="PF00440">
    <property type="entry name" value="TetR_N"/>
    <property type="match status" value="1"/>
</dbReference>
<dbReference type="InterPro" id="IPR009057">
    <property type="entry name" value="Homeodomain-like_sf"/>
</dbReference>
<keyword evidence="2 4" id="KW-0238">DNA-binding</keyword>
<dbReference type="EMBL" id="CP070368">
    <property type="protein sequence ID" value="QRZ13650.1"/>
    <property type="molecule type" value="Genomic_DNA"/>
</dbReference>
<dbReference type="Proteomes" id="UP000663629">
    <property type="component" value="Chromosome 1"/>
</dbReference>
<dbReference type="PANTHER" id="PTHR30055">
    <property type="entry name" value="HTH-TYPE TRANSCRIPTIONAL REGULATOR RUTR"/>
    <property type="match status" value="1"/>
</dbReference>
<dbReference type="Gene3D" id="1.10.357.10">
    <property type="entry name" value="Tetracycline Repressor, domain 2"/>
    <property type="match status" value="1"/>
</dbReference>
<dbReference type="Pfam" id="PF13305">
    <property type="entry name" value="TetR_C_33"/>
    <property type="match status" value="1"/>
</dbReference>
<keyword evidence="7" id="KW-1185">Reference proteome</keyword>
<dbReference type="InterPro" id="IPR050109">
    <property type="entry name" value="HTH-type_TetR-like_transc_reg"/>
</dbReference>
<keyword evidence="1" id="KW-0805">Transcription regulation</keyword>